<dbReference type="AlphaFoldDB" id="A0A1J4KN24"/>
<gene>
    <name evidence="1" type="ORF">TRFO_19847</name>
</gene>
<evidence type="ECO:0000313" key="2">
    <source>
        <dbReference type="Proteomes" id="UP000179807"/>
    </source>
</evidence>
<sequence>MSACDEIKTESKKKKTFFFDKEMKKCSIEFLKKKKVFFLEVNDILWEGELEKKKEFFFYIYRFVLCFGQPKSYKFYISYTSKTGIEGQTQKKKNVFFLYL</sequence>
<reference evidence="1" key="1">
    <citation type="submission" date="2016-10" db="EMBL/GenBank/DDBJ databases">
        <authorList>
            <person name="Benchimol M."/>
            <person name="Almeida L.G."/>
            <person name="Vasconcelos A.T."/>
            <person name="Perreira-Neves A."/>
            <person name="Rosa I.A."/>
            <person name="Tasca T."/>
            <person name="Bogo M.R."/>
            <person name="de Souza W."/>
        </authorList>
    </citation>
    <scope>NUCLEOTIDE SEQUENCE [LARGE SCALE GENOMIC DNA]</scope>
    <source>
        <strain evidence="1">K</strain>
    </source>
</reference>
<evidence type="ECO:0000313" key="1">
    <source>
        <dbReference type="EMBL" id="OHT10789.1"/>
    </source>
</evidence>
<protein>
    <submittedName>
        <fullName evidence="1">Uncharacterized protein</fullName>
    </submittedName>
</protein>
<proteinExistence type="predicted"/>
<name>A0A1J4KN24_9EUKA</name>
<keyword evidence="2" id="KW-1185">Reference proteome</keyword>
<comment type="caution">
    <text evidence="1">The sequence shown here is derived from an EMBL/GenBank/DDBJ whole genome shotgun (WGS) entry which is preliminary data.</text>
</comment>
<organism evidence="1 2">
    <name type="scientific">Tritrichomonas foetus</name>
    <dbReference type="NCBI Taxonomy" id="1144522"/>
    <lineage>
        <taxon>Eukaryota</taxon>
        <taxon>Metamonada</taxon>
        <taxon>Parabasalia</taxon>
        <taxon>Tritrichomonadida</taxon>
        <taxon>Tritrichomonadidae</taxon>
        <taxon>Tritrichomonas</taxon>
    </lineage>
</organism>
<dbReference type="VEuPathDB" id="TrichDB:TRFO_19847"/>
<dbReference type="Proteomes" id="UP000179807">
    <property type="component" value="Unassembled WGS sequence"/>
</dbReference>
<accession>A0A1J4KN24</accession>
<dbReference type="EMBL" id="MLAK01000602">
    <property type="protein sequence ID" value="OHT10789.1"/>
    <property type="molecule type" value="Genomic_DNA"/>
</dbReference>
<dbReference type="GeneID" id="94835746"/>
<dbReference type="RefSeq" id="XP_068363925.1">
    <property type="nucleotide sequence ID" value="XM_068501042.1"/>
</dbReference>